<dbReference type="Proteomes" id="UP000298274">
    <property type="component" value="Chromosome"/>
</dbReference>
<name>A0A4P7Y1B8_PSEVE</name>
<accession>A0A4P7Y1B8</accession>
<dbReference type="AlphaFoldDB" id="A0A4P7Y1B8"/>
<evidence type="ECO:0000313" key="1">
    <source>
        <dbReference type="EMBL" id="QCG64259.1"/>
    </source>
</evidence>
<reference evidence="2" key="1">
    <citation type="submission" date="2019-04" db="EMBL/GenBank/DDBJ databases">
        <title>Complete genome sequence of Pseudomonas veronii strain PVy, a versatile degrader capable of using multiple contaminants as sole carbon sources.</title>
        <authorList>
            <person name="Lopez-Echartea E."/>
            <person name="Ridl J."/>
            <person name="Pajer P."/>
            <person name="Strejcek M."/>
            <person name="Suman J."/>
            <person name="Uhlik O."/>
        </authorList>
    </citation>
    <scope>NUCLEOTIDE SEQUENCE [LARGE SCALE GENOMIC DNA]</scope>
    <source>
        <strain evidence="2">Pvy</strain>
    </source>
</reference>
<dbReference type="RefSeq" id="WP_141122921.1">
    <property type="nucleotide sequence ID" value="NZ_CP039631.3"/>
</dbReference>
<evidence type="ECO:0000313" key="2">
    <source>
        <dbReference type="Proteomes" id="UP000298274"/>
    </source>
</evidence>
<proteinExistence type="predicted"/>
<dbReference type="EMBL" id="CP039631">
    <property type="protein sequence ID" value="QCG64259.1"/>
    <property type="molecule type" value="Genomic_DNA"/>
</dbReference>
<gene>
    <name evidence="1" type="ORF">E4167_00070</name>
</gene>
<dbReference type="Pfam" id="PF09931">
    <property type="entry name" value="Phage_phiJL001_Gp84_N"/>
    <property type="match status" value="1"/>
</dbReference>
<sequence length="68" mass="7347">MIDATPELKSFLATARSFVMADLYTIALASGQVLRYTDAGLQIFYAGQNYSASGLSDQAHRRACGARD</sequence>
<organism evidence="1 2">
    <name type="scientific">Pseudomonas veronii</name>
    <dbReference type="NCBI Taxonomy" id="76761"/>
    <lineage>
        <taxon>Bacteria</taxon>
        <taxon>Pseudomonadati</taxon>
        <taxon>Pseudomonadota</taxon>
        <taxon>Gammaproteobacteria</taxon>
        <taxon>Pseudomonadales</taxon>
        <taxon>Pseudomonadaceae</taxon>
        <taxon>Pseudomonas</taxon>
    </lineage>
</organism>
<protein>
    <submittedName>
        <fullName evidence="1">DUF2163 domain-containing protein</fullName>
    </submittedName>
</protein>